<dbReference type="GO" id="GO:0009083">
    <property type="term" value="P:branched-chain amino acid catabolic process"/>
    <property type="evidence" value="ECO:0007669"/>
    <property type="project" value="UniProtKB-KW"/>
</dbReference>
<evidence type="ECO:0000256" key="5">
    <source>
        <dbReference type="ARBA" id="ARBA00022630"/>
    </source>
</evidence>
<dbReference type="Proteomes" id="UP000009011">
    <property type="component" value="Chromosome"/>
</dbReference>
<comment type="cofactor">
    <cofactor evidence="1 8">
        <name>FAD</name>
        <dbReference type="ChEBI" id="CHEBI:57692"/>
    </cofactor>
</comment>
<organism evidence="12 13">
    <name type="scientific">Melioribacter roseus (strain DSM 23840 / JCM 17771 / VKM B-2668 / P3M-2)</name>
    <dbReference type="NCBI Taxonomy" id="1191523"/>
    <lineage>
        <taxon>Bacteria</taxon>
        <taxon>Pseudomonadati</taxon>
        <taxon>Ignavibacteriota</taxon>
        <taxon>Ignavibacteria</taxon>
        <taxon>Ignavibacteriales</taxon>
        <taxon>Melioribacteraceae</taxon>
        <taxon>Melioribacter</taxon>
    </lineage>
</organism>
<gene>
    <name evidence="12" type="ordered locus">MROS_2767</name>
</gene>
<dbReference type="RefSeq" id="WP_014857427.1">
    <property type="nucleotide sequence ID" value="NC_018178.1"/>
</dbReference>
<evidence type="ECO:0000256" key="7">
    <source>
        <dbReference type="ARBA" id="ARBA00023002"/>
    </source>
</evidence>
<dbReference type="FunFam" id="2.40.110.10:FF:000001">
    <property type="entry name" value="Acyl-CoA dehydrogenase, mitochondrial"/>
    <property type="match status" value="1"/>
</dbReference>
<dbReference type="InterPro" id="IPR006089">
    <property type="entry name" value="Acyl-CoA_DH_CS"/>
</dbReference>
<dbReference type="InterPro" id="IPR046373">
    <property type="entry name" value="Acyl-CoA_Oxase/DH_mid-dom_sf"/>
</dbReference>
<dbReference type="SUPFAM" id="SSF56645">
    <property type="entry name" value="Acyl-CoA dehydrogenase NM domain-like"/>
    <property type="match status" value="1"/>
</dbReference>
<dbReference type="FunFam" id="1.20.140.10:FF:000001">
    <property type="entry name" value="Acyl-CoA dehydrogenase"/>
    <property type="match status" value="1"/>
</dbReference>
<dbReference type="STRING" id="1191523.MROS_2767"/>
<dbReference type="InterPro" id="IPR009075">
    <property type="entry name" value="AcylCo_DH/oxidase_C"/>
</dbReference>
<evidence type="ECO:0000313" key="12">
    <source>
        <dbReference type="EMBL" id="AFN75997.1"/>
    </source>
</evidence>
<dbReference type="Pfam" id="PF02770">
    <property type="entry name" value="Acyl-CoA_dh_M"/>
    <property type="match status" value="1"/>
</dbReference>
<dbReference type="InterPro" id="IPR006091">
    <property type="entry name" value="Acyl-CoA_Oxase/DH_mid-dom"/>
</dbReference>
<keyword evidence="13" id="KW-1185">Reference proteome</keyword>
<evidence type="ECO:0000256" key="3">
    <source>
        <dbReference type="ARBA" id="ARBA00009347"/>
    </source>
</evidence>
<evidence type="ECO:0000256" key="8">
    <source>
        <dbReference type="RuleBase" id="RU362125"/>
    </source>
</evidence>
<dbReference type="PROSITE" id="PS00073">
    <property type="entry name" value="ACYL_COA_DH_2"/>
    <property type="match status" value="1"/>
</dbReference>
<dbReference type="PATRIC" id="fig|1191523.3.peg.2904"/>
<evidence type="ECO:0000313" key="13">
    <source>
        <dbReference type="Proteomes" id="UP000009011"/>
    </source>
</evidence>
<protein>
    <submittedName>
        <fullName evidence="12">Acyl-CoA dehydrogenase domain-containing protein</fullName>
    </submittedName>
</protein>
<evidence type="ECO:0000259" key="10">
    <source>
        <dbReference type="Pfam" id="PF02770"/>
    </source>
</evidence>
<dbReference type="EMBL" id="CP003557">
    <property type="protein sequence ID" value="AFN75997.1"/>
    <property type="molecule type" value="Genomic_DNA"/>
</dbReference>
<feature type="domain" description="Acyl-CoA dehydrogenase/oxidase N-terminal" evidence="11">
    <location>
        <begin position="6"/>
        <end position="117"/>
    </location>
</feature>
<dbReference type="KEGG" id="mro:MROS_2767"/>
<dbReference type="OrthoDB" id="1489150at2"/>
<keyword evidence="6 8" id="KW-0274">FAD</keyword>
<dbReference type="PIRSF" id="PIRSF016578">
    <property type="entry name" value="HsaA"/>
    <property type="match status" value="1"/>
</dbReference>
<evidence type="ECO:0000256" key="1">
    <source>
        <dbReference type="ARBA" id="ARBA00001974"/>
    </source>
</evidence>
<evidence type="ECO:0000256" key="2">
    <source>
        <dbReference type="ARBA" id="ARBA00005109"/>
    </source>
</evidence>
<comment type="similarity">
    <text evidence="3 8">Belongs to the acyl-CoA dehydrogenase family.</text>
</comment>
<dbReference type="AlphaFoldDB" id="I6YZL0"/>
<dbReference type="InterPro" id="IPR009100">
    <property type="entry name" value="AcylCoA_DH/oxidase_NM_dom_sf"/>
</dbReference>
<dbReference type="Gene3D" id="1.10.540.10">
    <property type="entry name" value="Acyl-CoA dehydrogenase/oxidase, N-terminal domain"/>
    <property type="match status" value="1"/>
</dbReference>
<dbReference type="Gene3D" id="2.40.110.10">
    <property type="entry name" value="Butyryl-CoA Dehydrogenase, subunit A, domain 2"/>
    <property type="match status" value="1"/>
</dbReference>
<keyword evidence="7 8" id="KW-0560">Oxidoreductase</keyword>
<accession>I6YZL0</accession>
<dbReference type="InterPro" id="IPR013786">
    <property type="entry name" value="AcylCoA_DH/ox_N"/>
</dbReference>
<evidence type="ECO:0000256" key="4">
    <source>
        <dbReference type="ARBA" id="ARBA00022456"/>
    </source>
</evidence>
<keyword evidence="5 8" id="KW-0285">Flavoprotein</keyword>
<dbReference type="Pfam" id="PF00441">
    <property type="entry name" value="Acyl-CoA_dh_1"/>
    <property type="match status" value="1"/>
</dbReference>
<comment type="pathway">
    <text evidence="2">Amino-acid degradation; L-valine degradation.</text>
</comment>
<dbReference type="eggNOG" id="COG1960">
    <property type="taxonomic scope" value="Bacteria"/>
</dbReference>
<dbReference type="Pfam" id="PF02771">
    <property type="entry name" value="Acyl-CoA_dh_N"/>
    <property type="match status" value="1"/>
</dbReference>
<evidence type="ECO:0000259" key="9">
    <source>
        <dbReference type="Pfam" id="PF00441"/>
    </source>
</evidence>
<dbReference type="InterPro" id="IPR036250">
    <property type="entry name" value="AcylCo_DH-like_C"/>
</dbReference>
<dbReference type="SUPFAM" id="SSF47203">
    <property type="entry name" value="Acyl-CoA dehydrogenase C-terminal domain-like"/>
    <property type="match status" value="1"/>
</dbReference>
<dbReference type="InterPro" id="IPR037069">
    <property type="entry name" value="AcylCoA_DH/ox_N_sf"/>
</dbReference>
<dbReference type="PANTHER" id="PTHR43884:SF12">
    <property type="entry name" value="ISOVALERYL-COA DEHYDROGENASE, MITOCHONDRIAL-RELATED"/>
    <property type="match status" value="1"/>
</dbReference>
<dbReference type="FunFam" id="1.10.540.10:FF:000002">
    <property type="entry name" value="Acyl-CoA dehydrogenase FadE19"/>
    <property type="match status" value="1"/>
</dbReference>
<dbReference type="GO" id="GO:0050660">
    <property type="term" value="F:flavin adenine dinucleotide binding"/>
    <property type="evidence" value="ECO:0007669"/>
    <property type="project" value="InterPro"/>
</dbReference>
<dbReference type="PANTHER" id="PTHR43884">
    <property type="entry name" value="ACYL-COA DEHYDROGENASE"/>
    <property type="match status" value="1"/>
</dbReference>
<feature type="domain" description="Acyl-CoA dehydrogenase/oxidase C-terminal" evidence="9">
    <location>
        <begin position="224"/>
        <end position="371"/>
    </location>
</feature>
<evidence type="ECO:0000256" key="6">
    <source>
        <dbReference type="ARBA" id="ARBA00022827"/>
    </source>
</evidence>
<name>I6YZL0_MELRP</name>
<keyword evidence="4" id="KW-0101">Branched-chain amino acid catabolism</keyword>
<evidence type="ECO:0000259" key="11">
    <source>
        <dbReference type="Pfam" id="PF02771"/>
    </source>
</evidence>
<proteinExistence type="inferred from homology"/>
<dbReference type="GO" id="GO:0003995">
    <property type="term" value="F:acyl-CoA dehydrogenase activity"/>
    <property type="evidence" value="ECO:0007669"/>
    <property type="project" value="InterPro"/>
</dbReference>
<reference evidence="12 13" key="1">
    <citation type="journal article" date="2013" name="PLoS ONE">
        <title>Genomic analysis of Melioribacter roseus, facultatively anaerobic organotrophic bacterium representing a novel deep lineage within Bacteriodetes/Chlorobi group.</title>
        <authorList>
            <person name="Kadnikov V.V."/>
            <person name="Mardanov A.V."/>
            <person name="Podosokorskaya O.A."/>
            <person name="Gavrilov S.N."/>
            <person name="Kublanov I.V."/>
            <person name="Beletsky A.V."/>
            <person name="Bonch-Osmolovskaya E.A."/>
            <person name="Ravin N.V."/>
        </authorList>
    </citation>
    <scope>NUCLEOTIDE SEQUENCE [LARGE SCALE GENOMIC DNA]</scope>
    <source>
        <strain evidence="13">JCM 17771 / P3M-2</strain>
    </source>
</reference>
<dbReference type="HOGENOM" id="CLU_018204_0_2_10"/>
<dbReference type="Gene3D" id="1.20.140.10">
    <property type="entry name" value="Butyryl-CoA Dehydrogenase, subunit A, domain 3"/>
    <property type="match status" value="1"/>
</dbReference>
<sequence length="383" mass="42403">MYLKFTEEHLMLRQTVREFANSEIKPLARKIDEEEYIPRDLIEKIAEVGLLGTAFPEKYGGGGFGEVGYCIAQEEVARVCGSTATFIGAHQSIGTNAIFIGGSEELKEKYLPLLTSGNKIAAFCLTEAQAGSDSFNIKTSAVKKGNKWIINGEKLWITNGAIADIFTVFARTDKGITGFVVEKDFGGVEVGPNEKKMGIRGSVTNPIRFNNVEVPEENLIGKEGRGFPIAMKALDAGRLTVGACSLGAAKEMLELSVQYANQRIQFDQPISRFEAIQFMIADMTSKIYLMESILFRAAQKYDEGLDVSQDAAIVKLYASEAVQEIADMALQIHGGMGYSRELPIERFYRDVRILKIFEGTSEIQKLIISRKTIKNNGKWRFDG</sequence>
<feature type="domain" description="Acyl-CoA oxidase/dehydrogenase middle" evidence="10">
    <location>
        <begin position="122"/>
        <end position="212"/>
    </location>
</feature>